<evidence type="ECO:0000256" key="3">
    <source>
        <dbReference type="ARBA" id="ARBA00023163"/>
    </source>
</evidence>
<dbReference type="InterPro" id="IPR009057">
    <property type="entry name" value="Homeodomain-like_sf"/>
</dbReference>
<name>A0A847D3L3_9LACT</name>
<evidence type="ECO:0000256" key="2">
    <source>
        <dbReference type="ARBA" id="ARBA00023125"/>
    </source>
</evidence>
<dbReference type="GO" id="GO:0043565">
    <property type="term" value="F:sequence-specific DNA binding"/>
    <property type="evidence" value="ECO:0007669"/>
    <property type="project" value="InterPro"/>
</dbReference>
<gene>
    <name evidence="5" type="ORF">GX662_01915</name>
</gene>
<dbReference type="RefSeq" id="WP_423837364.1">
    <property type="nucleotide sequence ID" value="NZ_JAAZCD010000044.1"/>
</dbReference>
<evidence type="ECO:0000313" key="6">
    <source>
        <dbReference type="Proteomes" id="UP000589373"/>
    </source>
</evidence>
<feature type="domain" description="HTH araC/xylS-type" evidence="4">
    <location>
        <begin position="1"/>
        <end position="43"/>
    </location>
</feature>
<reference evidence="5 6" key="1">
    <citation type="journal article" date="2020" name="Biotechnol. Biofuels">
        <title>New insights from the biogas microbiome by comprehensive genome-resolved metagenomics of nearly 1600 species originating from multiple anaerobic digesters.</title>
        <authorList>
            <person name="Campanaro S."/>
            <person name="Treu L."/>
            <person name="Rodriguez-R L.M."/>
            <person name="Kovalovszki A."/>
            <person name="Ziels R.M."/>
            <person name="Maus I."/>
            <person name="Zhu X."/>
            <person name="Kougias P.G."/>
            <person name="Basile A."/>
            <person name="Luo G."/>
            <person name="Schluter A."/>
            <person name="Konstantinidis K.T."/>
            <person name="Angelidaki I."/>
        </authorList>
    </citation>
    <scope>NUCLEOTIDE SEQUENCE [LARGE SCALE GENOMIC DNA]</scope>
    <source>
        <strain evidence="5">AS07pgkLD_105</strain>
    </source>
</reference>
<dbReference type="PRINTS" id="PR00032">
    <property type="entry name" value="HTHARAC"/>
</dbReference>
<dbReference type="EMBL" id="JAAZCD010000044">
    <property type="protein sequence ID" value="NLD31007.1"/>
    <property type="molecule type" value="Genomic_DNA"/>
</dbReference>
<dbReference type="SUPFAM" id="SSF46689">
    <property type="entry name" value="Homeodomain-like"/>
    <property type="match status" value="1"/>
</dbReference>
<dbReference type="InterPro" id="IPR020449">
    <property type="entry name" value="Tscrpt_reg_AraC-type_HTH"/>
</dbReference>
<dbReference type="PROSITE" id="PS01124">
    <property type="entry name" value="HTH_ARAC_FAMILY_2"/>
    <property type="match status" value="1"/>
</dbReference>
<comment type="caution">
    <text evidence="5">The sequence shown here is derived from an EMBL/GenBank/DDBJ whole genome shotgun (WGS) entry which is preliminary data.</text>
</comment>
<proteinExistence type="predicted"/>
<dbReference type="Gene3D" id="1.10.10.60">
    <property type="entry name" value="Homeodomain-like"/>
    <property type="match status" value="1"/>
</dbReference>
<evidence type="ECO:0000256" key="1">
    <source>
        <dbReference type="ARBA" id="ARBA00023015"/>
    </source>
</evidence>
<keyword evidence="1" id="KW-0805">Transcription regulation</keyword>
<sequence length="45" mass="5399">MLLKHTTSPIESISEQIGYRNVTFFYQIFKQAYAMTPHEYRMNVN</sequence>
<dbReference type="GO" id="GO:0003700">
    <property type="term" value="F:DNA-binding transcription factor activity"/>
    <property type="evidence" value="ECO:0007669"/>
    <property type="project" value="InterPro"/>
</dbReference>
<keyword evidence="3" id="KW-0804">Transcription</keyword>
<evidence type="ECO:0000259" key="4">
    <source>
        <dbReference type="PROSITE" id="PS01124"/>
    </source>
</evidence>
<keyword evidence="2" id="KW-0238">DNA-binding</keyword>
<dbReference type="InterPro" id="IPR018060">
    <property type="entry name" value="HTH_AraC"/>
</dbReference>
<organism evidence="5 6">
    <name type="scientific">Trichococcus flocculiformis</name>
    <dbReference type="NCBI Taxonomy" id="82803"/>
    <lineage>
        <taxon>Bacteria</taxon>
        <taxon>Bacillati</taxon>
        <taxon>Bacillota</taxon>
        <taxon>Bacilli</taxon>
        <taxon>Lactobacillales</taxon>
        <taxon>Carnobacteriaceae</taxon>
        <taxon>Trichococcus</taxon>
    </lineage>
</organism>
<dbReference type="AlphaFoldDB" id="A0A847D3L3"/>
<dbReference type="Proteomes" id="UP000589373">
    <property type="component" value="Unassembled WGS sequence"/>
</dbReference>
<evidence type="ECO:0000313" key="5">
    <source>
        <dbReference type="EMBL" id="NLD31007.1"/>
    </source>
</evidence>
<accession>A0A847D3L3</accession>
<protein>
    <submittedName>
        <fullName evidence="5">AraC family transcriptional regulator</fullName>
    </submittedName>
</protein>
<dbReference type="Pfam" id="PF00165">
    <property type="entry name" value="HTH_AraC"/>
    <property type="match status" value="1"/>
</dbReference>